<comment type="caution">
    <text evidence="1">The sequence shown here is derived from an EMBL/GenBank/DDBJ whole genome shotgun (WGS) entry which is preliminary data.</text>
</comment>
<dbReference type="RefSeq" id="WP_139208930.1">
    <property type="nucleotide sequence ID" value="NZ_FOEV01000018.1"/>
</dbReference>
<reference evidence="1 2" key="1">
    <citation type="submission" date="2016-10" db="EMBL/GenBank/DDBJ databases">
        <authorList>
            <person name="Varghese N."/>
            <person name="Submissions S."/>
        </authorList>
    </citation>
    <scope>NUCLEOTIDE SEQUENCE [LARGE SCALE GENOMIC DNA]</scope>
    <source>
        <strain evidence="1 2">LMG 21974</strain>
    </source>
</reference>
<dbReference type="GeneID" id="300268751"/>
<sequence>MSSLNLPQLAQATCSPVLKMKPDLERIEAQARNGVTLVGGAVSSFVQLLMVKNLVRKTEVLAGMLADFQDPLSVAVKEHLDDAARQMVGFNTDHYAPFERQREYLEAAADAVLAAAAAIETPAQCLPPALVLEPVIMEPINPNPVYDLATFDGVLAAYRHLLEAKPGQLLHVGDTYAGLDADGNLFGCSAHADGSPDMDCQFDFERRSWDSERQCWDGEADSIETAQHVYLPVFVHFNPF</sequence>
<name>A0A9X8MH57_9PSED</name>
<evidence type="ECO:0000313" key="2">
    <source>
        <dbReference type="Proteomes" id="UP000183210"/>
    </source>
</evidence>
<dbReference type="AlphaFoldDB" id="A0A9X8MH57"/>
<proteinExistence type="predicted"/>
<accession>A0A9X8MH57</accession>
<gene>
    <name evidence="1" type="ORF">SAMN05216409_11878</name>
</gene>
<organism evidence="1 2">
    <name type="scientific">Pseudomonas lutea</name>
    <dbReference type="NCBI Taxonomy" id="243924"/>
    <lineage>
        <taxon>Bacteria</taxon>
        <taxon>Pseudomonadati</taxon>
        <taxon>Pseudomonadota</taxon>
        <taxon>Gammaproteobacteria</taxon>
        <taxon>Pseudomonadales</taxon>
        <taxon>Pseudomonadaceae</taxon>
        <taxon>Pseudomonas</taxon>
    </lineage>
</organism>
<protein>
    <submittedName>
        <fullName evidence="1">Uncharacterized protein</fullName>
    </submittedName>
</protein>
<dbReference type="Proteomes" id="UP000183210">
    <property type="component" value="Unassembled WGS sequence"/>
</dbReference>
<evidence type="ECO:0000313" key="1">
    <source>
        <dbReference type="EMBL" id="SER37035.1"/>
    </source>
</evidence>
<dbReference type="EMBL" id="FOEV01000018">
    <property type="protein sequence ID" value="SER37035.1"/>
    <property type="molecule type" value="Genomic_DNA"/>
</dbReference>